<evidence type="ECO:0000313" key="1">
    <source>
        <dbReference type="EMBL" id="KAL2549511.1"/>
    </source>
</evidence>
<accession>A0ABD1WIJ2</accession>
<gene>
    <name evidence="1" type="ORF">Fot_11041</name>
</gene>
<dbReference type="Proteomes" id="UP001604277">
    <property type="component" value="Unassembled WGS sequence"/>
</dbReference>
<dbReference type="Gene3D" id="3.20.180.10">
    <property type="entry name" value="PNP-oxidase-like"/>
    <property type="match status" value="1"/>
</dbReference>
<dbReference type="AlphaFoldDB" id="A0ABD1WIJ2"/>
<dbReference type="PANTHER" id="PTHR37375:SF1">
    <property type="entry name" value="DUF2470 DOMAIN-CONTAINING PROTEIN"/>
    <property type="match status" value="1"/>
</dbReference>
<keyword evidence="2" id="KW-1185">Reference proteome</keyword>
<dbReference type="EMBL" id="JBFOLJ010000003">
    <property type="protein sequence ID" value="KAL2549511.1"/>
    <property type="molecule type" value="Genomic_DNA"/>
</dbReference>
<comment type="caution">
    <text evidence="1">The sequence shown here is derived from an EMBL/GenBank/DDBJ whole genome shotgun (WGS) entry which is preliminary data.</text>
</comment>
<sequence length="463" mass="52329">MMEIEREDMEEAIDQEMDSKRIPQWTKQITIRGIVARQNEDNPGYSDLGDAEVGDSCCDDAKLPCNLAAQISMKEGKSSLLALAKQCKDILSSNWQGSLNTIKADAKGSKGEIYTSKVKYFMRKGNPYIWVPEKDLHNVNTIIDERGSFAVTSPLPGPLANLLRSIKKLPARVALTGDVVLLKDAKAKLAAECLRDTILADQRAVEESSHSVSGILSSSCLRYTLRSKNLLELLAGNEHYTVYKFNPSSCIYICGDGGSHEVDLEHFDASKADPLSPFSISLIDGINQNETRRRALILFCITFLNENAKDAFLLSIDRKGFDVLGKVFGPVMNNGPQMYQWRELRFMFKEEARDVETFCQRLVEMEEEALKNVSRCFLDVKLNGVSNEVLIMKHDEWTMHFHSVNTREKNNKSSSQKQEKTITINVLEASKHRAFIKELCEIFLECKRVVWEHHLLESFKGCS</sequence>
<organism evidence="1 2">
    <name type="scientific">Forsythia ovata</name>
    <dbReference type="NCBI Taxonomy" id="205694"/>
    <lineage>
        <taxon>Eukaryota</taxon>
        <taxon>Viridiplantae</taxon>
        <taxon>Streptophyta</taxon>
        <taxon>Embryophyta</taxon>
        <taxon>Tracheophyta</taxon>
        <taxon>Spermatophyta</taxon>
        <taxon>Magnoliopsida</taxon>
        <taxon>eudicotyledons</taxon>
        <taxon>Gunneridae</taxon>
        <taxon>Pentapetalae</taxon>
        <taxon>asterids</taxon>
        <taxon>lamiids</taxon>
        <taxon>Lamiales</taxon>
        <taxon>Oleaceae</taxon>
        <taxon>Forsythieae</taxon>
        <taxon>Forsythia</taxon>
    </lineage>
</organism>
<dbReference type="Gene3D" id="2.30.110.10">
    <property type="entry name" value="Electron Transport, Fmn-binding Protein, Chain A"/>
    <property type="match status" value="1"/>
</dbReference>
<evidence type="ECO:0000313" key="2">
    <source>
        <dbReference type="Proteomes" id="UP001604277"/>
    </source>
</evidence>
<proteinExistence type="predicted"/>
<reference evidence="2" key="1">
    <citation type="submission" date="2024-07" db="EMBL/GenBank/DDBJ databases">
        <title>Two chromosome-level genome assemblies of Korean endemic species Abeliophyllum distichum and Forsythia ovata (Oleaceae).</title>
        <authorList>
            <person name="Jang H."/>
        </authorList>
    </citation>
    <scope>NUCLEOTIDE SEQUENCE [LARGE SCALE GENOMIC DNA]</scope>
</reference>
<protein>
    <submittedName>
        <fullName evidence="1">Uncharacterized protein</fullName>
    </submittedName>
</protein>
<name>A0ABD1WIJ2_9LAMI</name>
<dbReference type="InterPro" id="IPR012349">
    <property type="entry name" value="Split_barrel_FMN-bd"/>
</dbReference>
<dbReference type="InterPro" id="IPR037119">
    <property type="entry name" value="Haem_oxidase_HugZ-like_sf"/>
</dbReference>
<dbReference type="PANTHER" id="PTHR37375">
    <property type="entry name" value="EXPRESSED PROTEIN"/>
    <property type="match status" value="1"/>
</dbReference>
<dbReference type="SUPFAM" id="SSF50475">
    <property type="entry name" value="FMN-binding split barrel"/>
    <property type="match status" value="1"/>
</dbReference>